<keyword evidence="1" id="KW-0812">Transmembrane</keyword>
<keyword evidence="3" id="KW-1185">Reference proteome</keyword>
<organism evidence="2 3">
    <name type="scientific">Pichia inconspicua</name>
    <dbReference type="NCBI Taxonomy" id="52247"/>
    <lineage>
        <taxon>Eukaryota</taxon>
        <taxon>Fungi</taxon>
        <taxon>Dikarya</taxon>
        <taxon>Ascomycota</taxon>
        <taxon>Saccharomycotina</taxon>
        <taxon>Pichiomycetes</taxon>
        <taxon>Pichiales</taxon>
        <taxon>Pichiaceae</taxon>
        <taxon>Pichia</taxon>
    </lineage>
</organism>
<dbReference type="Proteomes" id="UP000307173">
    <property type="component" value="Unassembled WGS sequence"/>
</dbReference>
<accession>A0A4T0X2Y0</accession>
<dbReference type="AlphaFoldDB" id="A0A4T0X2Y0"/>
<evidence type="ECO:0000313" key="2">
    <source>
        <dbReference type="EMBL" id="TID29681.1"/>
    </source>
</evidence>
<proteinExistence type="predicted"/>
<gene>
    <name evidence="2" type="ORF">CANINC_001801</name>
</gene>
<comment type="caution">
    <text evidence="2">The sequence shown here is derived from an EMBL/GenBank/DDBJ whole genome shotgun (WGS) entry which is preliminary data.</text>
</comment>
<feature type="transmembrane region" description="Helical" evidence="1">
    <location>
        <begin position="384"/>
        <end position="405"/>
    </location>
</feature>
<keyword evidence="1" id="KW-1133">Transmembrane helix</keyword>
<keyword evidence="1" id="KW-0472">Membrane</keyword>
<evidence type="ECO:0000313" key="3">
    <source>
        <dbReference type="Proteomes" id="UP000307173"/>
    </source>
</evidence>
<protein>
    <submittedName>
        <fullName evidence="2">Uncharacterized protein</fullName>
    </submittedName>
</protein>
<reference evidence="2 3" key="1">
    <citation type="journal article" date="2019" name="Front. Genet.">
        <title>Whole-Genome Sequencing of the Opportunistic Yeast Pathogen Candida inconspicua Uncovers Its Hybrid Origin.</title>
        <authorList>
            <person name="Mixao V."/>
            <person name="Hansen A.P."/>
            <person name="Saus E."/>
            <person name="Boekhout T."/>
            <person name="Lass-Florl C."/>
            <person name="Gabaldon T."/>
        </authorList>
    </citation>
    <scope>NUCLEOTIDE SEQUENCE [LARGE SCALE GENOMIC DNA]</scope>
    <source>
        <strain evidence="2 3">CBS 180</strain>
    </source>
</reference>
<sequence>MKITQIIRKATKGTFGEVLQNQPLRYSLLNHKKPAGFDILETKFTNELKELNKFFRNEIRNGHSNIVSIEEVKKLMEKYVSEGLPLAGAKQLTPNQRKLIATAYAKAGKLQPIRKCTVDSADRAKLGLLINRNWPFLKYISETNGAKLIQDNNSTWTVDSDEIDSDKCPPSNPKLQLDVANGNFKAMLKNLNKVHQTQMIHVLPKMTQFQASPTIKNVKIGEEEIKDIEHFLHNAKHTLDSREQDLFKAKINYELTSSMIQKHPKTFALGNFFNPVCIPGSLIEINEKQISKINTKQLSLKKGMNKVEQMRLYLNGKGEVTTEFNTAPWCGKISNIYQIIGNLKKPQLFQSQMNKFVRSGWTPVKSTSNEIIFVRDKKEHQLILIKRGTLVGLFGFILAIGVFGINM</sequence>
<name>A0A4T0X2Y0_9ASCO</name>
<dbReference type="EMBL" id="SELW01000280">
    <property type="protein sequence ID" value="TID29681.1"/>
    <property type="molecule type" value="Genomic_DNA"/>
</dbReference>
<evidence type="ECO:0000256" key="1">
    <source>
        <dbReference type="SAM" id="Phobius"/>
    </source>
</evidence>
<dbReference type="OrthoDB" id="3991258at2759"/>